<dbReference type="Pfam" id="PF20127">
    <property type="entry name" value="DUF6517"/>
    <property type="match status" value="1"/>
</dbReference>
<protein>
    <submittedName>
        <fullName evidence="1">DUF6517 family protein</fullName>
    </submittedName>
</protein>
<dbReference type="AlphaFoldDB" id="A0A9E7UCC5"/>
<keyword evidence="2" id="KW-1185">Reference proteome</keyword>
<dbReference type="Proteomes" id="UP001057580">
    <property type="component" value="Chromosome"/>
</dbReference>
<gene>
    <name evidence="1" type="ORF">N0B31_05060</name>
</gene>
<dbReference type="KEGG" id="ssai:N0B31_05060"/>
<evidence type="ECO:0000313" key="2">
    <source>
        <dbReference type="Proteomes" id="UP001057580"/>
    </source>
</evidence>
<proteinExistence type="predicted"/>
<dbReference type="RefSeq" id="WP_260594757.1">
    <property type="nucleotide sequence ID" value="NZ_CP104003.1"/>
</dbReference>
<dbReference type="EMBL" id="CP104003">
    <property type="protein sequence ID" value="UWM55654.1"/>
    <property type="molecule type" value="Genomic_DNA"/>
</dbReference>
<dbReference type="PROSITE" id="PS51257">
    <property type="entry name" value="PROKAR_LIPOPROTEIN"/>
    <property type="match status" value="1"/>
</dbReference>
<name>A0A9E7UCC5_9EURY</name>
<accession>A0A9E7UCC5</accession>
<evidence type="ECO:0000313" key="1">
    <source>
        <dbReference type="EMBL" id="UWM55654.1"/>
    </source>
</evidence>
<sequence>MRRQLAVALLIVLVVSSGCIGFLTGQSALTFAADDVSVSEQARSDTGYEQARDDTQVINRTFRAGGQTRNVTVTNHVAEYQRSVSLLGNSQPLARMTVISSPAVAVAGQTFNPLGELSNRELAQRLQQQYETVQNVQFEGDRTRTVLGENVTVSRFSAEATTVAGQNVDVYVHVTKTKDGDDFVVGVAVYPQGLDGEQQTVDTLFAGIEHETGES</sequence>
<dbReference type="GeneID" id="74941768"/>
<reference evidence="1" key="1">
    <citation type="submission" date="2022-09" db="EMBL/GenBank/DDBJ databases">
        <title>Diverse halophilic archaea isolated from saline environments.</title>
        <authorList>
            <person name="Cui H.-L."/>
        </authorList>
    </citation>
    <scope>NUCLEOTIDE SEQUENCE</scope>
    <source>
        <strain evidence="1">ZS-35-S2</strain>
    </source>
</reference>
<dbReference type="InterPro" id="IPR045396">
    <property type="entry name" value="DUF6517"/>
</dbReference>
<organism evidence="1 2">
    <name type="scientific">Salinirubellus salinus</name>
    <dbReference type="NCBI Taxonomy" id="1364945"/>
    <lineage>
        <taxon>Archaea</taxon>
        <taxon>Methanobacteriati</taxon>
        <taxon>Methanobacteriota</taxon>
        <taxon>Stenosarchaea group</taxon>
        <taxon>Halobacteria</taxon>
        <taxon>Halobacteriales</taxon>
        <taxon>Natronomonadaceae</taxon>
        <taxon>Salinirubellus</taxon>
    </lineage>
</organism>